<organism evidence="2 3">
    <name type="scientific">Notechis scutatus</name>
    <name type="common">mainland tiger snake</name>
    <dbReference type="NCBI Taxonomy" id="8663"/>
    <lineage>
        <taxon>Eukaryota</taxon>
        <taxon>Metazoa</taxon>
        <taxon>Chordata</taxon>
        <taxon>Craniata</taxon>
        <taxon>Vertebrata</taxon>
        <taxon>Euteleostomi</taxon>
        <taxon>Lepidosauria</taxon>
        <taxon>Squamata</taxon>
        <taxon>Bifurcata</taxon>
        <taxon>Unidentata</taxon>
        <taxon>Episquamata</taxon>
        <taxon>Toxicofera</taxon>
        <taxon>Serpentes</taxon>
        <taxon>Colubroidea</taxon>
        <taxon>Elapidae</taxon>
        <taxon>Hydrophiinae</taxon>
        <taxon>Notechis</taxon>
    </lineage>
</organism>
<gene>
    <name evidence="3" type="primary">LOC113429845</name>
</gene>
<dbReference type="GO" id="GO:0016887">
    <property type="term" value="F:ATP hydrolysis activity"/>
    <property type="evidence" value="ECO:0007669"/>
    <property type="project" value="InterPro"/>
</dbReference>
<evidence type="ECO:0000313" key="3">
    <source>
        <dbReference type="RefSeq" id="XP_026548143.1"/>
    </source>
</evidence>
<dbReference type="AlphaFoldDB" id="A0A6J1W5M8"/>
<dbReference type="InterPro" id="IPR039421">
    <property type="entry name" value="Type_1_exporter"/>
</dbReference>
<dbReference type="Pfam" id="PF00005">
    <property type="entry name" value="ABC_tran"/>
    <property type="match status" value="1"/>
</dbReference>
<dbReference type="Gene3D" id="3.40.50.300">
    <property type="entry name" value="P-loop containing nucleotide triphosphate hydrolases"/>
    <property type="match status" value="1"/>
</dbReference>
<dbReference type="InterPro" id="IPR027417">
    <property type="entry name" value="P-loop_NTPase"/>
</dbReference>
<dbReference type="GO" id="GO:0015421">
    <property type="term" value="F:ABC-type oligopeptide transporter activity"/>
    <property type="evidence" value="ECO:0007669"/>
    <property type="project" value="TreeGrafter"/>
</dbReference>
<dbReference type="PANTHER" id="PTHR43394">
    <property type="entry name" value="ATP-DEPENDENT PERMEASE MDL1, MITOCHONDRIAL"/>
    <property type="match status" value="1"/>
</dbReference>
<accession>A0A6J1W5M8</accession>
<proteinExistence type="predicted"/>
<dbReference type="PROSITE" id="PS50893">
    <property type="entry name" value="ABC_TRANSPORTER_2"/>
    <property type="match status" value="1"/>
</dbReference>
<feature type="non-terminal residue" evidence="3">
    <location>
        <position position="1"/>
    </location>
</feature>
<dbReference type="GeneID" id="113429845"/>
<dbReference type="InterPro" id="IPR003439">
    <property type="entry name" value="ABC_transporter-like_ATP-bd"/>
</dbReference>
<evidence type="ECO:0000259" key="1">
    <source>
        <dbReference type="PROSITE" id="PS50893"/>
    </source>
</evidence>
<protein>
    <submittedName>
        <fullName evidence="3">Antigen peptide transporter 2-like</fullName>
    </submittedName>
</protein>
<evidence type="ECO:0000313" key="2">
    <source>
        <dbReference type="Proteomes" id="UP000504612"/>
    </source>
</evidence>
<reference evidence="3" key="1">
    <citation type="submission" date="2025-08" db="UniProtKB">
        <authorList>
            <consortium name="RefSeq"/>
        </authorList>
    </citation>
    <scope>IDENTIFICATION</scope>
</reference>
<keyword evidence="2" id="KW-1185">Reference proteome</keyword>
<dbReference type="PANTHER" id="PTHR43394:SF14">
    <property type="entry name" value="TRANSPORTER 2, ATP BINDING CASSETTE SUBFAMILY B"/>
    <property type="match status" value="1"/>
</dbReference>
<dbReference type="GO" id="GO:0005524">
    <property type="term" value="F:ATP binding"/>
    <property type="evidence" value="ECO:0007669"/>
    <property type="project" value="InterPro"/>
</dbReference>
<name>A0A6J1W5M8_9SAUR</name>
<feature type="domain" description="ABC transporter" evidence="1">
    <location>
        <begin position="1"/>
        <end position="171"/>
    </location>
</feature>
<dbReference type="SUPFAM" id="SSF52540">
    <property type="entry name" value="P-loop containing nucleoside triphosphate hydrolases"/>
    <property type="match status" value="1"/>
</dbReference>
<dbReference type="RefSeq" id="XP_026548143.1">
    <property type="nucleotide sequence ID" value="XM_026692358.1"/>
</dbReference>
<dbReference type="KEGG" id="nss:113429845"/>
<sequence>SVAFLIGLPVQLQVALVGQEPILFSGPIRENITYGLQGCSEEDVSRAAEEADALGFICELEGGFDAEVGEKGGQLSIGQKQWLAIARALIRDPKVLVLDEATSALDPESDAAIQQSVQTSGARTVLVIAHRMQTVENADKIVVLEGGEVVEEGTHTELMGRQGPYYRLVERSQAE</sequence>
<dbReference type="Proteomes" id="UP000504612">
    <property type="component" value="Unplaced"/>
</dbReference>